<dbReference type="GeneID" id="68357972"/>
<dbReference type="AlphaFoldDB" id="A0A9P8MQZ6"/>
<feature type="compositionally biased region" description="Low complexity" evidence="5">
    <location>
        <begin position="673"/>
        <end position="683"/>
    </location>
</feature>
<dbReference type="InterPro" id="IPR001584">
    <property type="entry name" value="Integrase_cat-core"/>
</dbReference>
<dbReference type="PANTHER" id="PTHR37984">
    <property type="entry name" value="PROTEIN CBG26694"/>
    <property type="match status" value="1"/>
</dbReference>
<dbReference type="InterPro" id="IPR050951">
    <property type="entry name" value="Retrovirus_Pol_polyprotein"/>
</dbReference>
<accession>A0A9P8MQZ6</accession>
<keyword evidence="8" id="KW-0695">RNA-directed DNA polymerase</keyword>
<dbReference type="FunFam" id="3.30.70.270:FF:000020">
    <property type="entry name" value="Transposon Tf2-6 polyprotein-like Protein"/>
    <property type="match status" value="1"/>
</dbReference>
<keyword evidence="9" id="KW-1185">Reference proteome</keyword>
<dbReference type="SUPFAM" id="SSF53098">
    <property type="entry name" value="Ribonuclease H-like"/>
    <property type="match status" value="1"/>
</dbReference>
<dbReference type="Proteomes" id="UP000824596">
    <property type="component" value="Unassembled WGS sequence"/>
</dbReference>
<reference evidence="8" key="1">
    <citation type="submission" date="2021-09" db="EMBL/GenBank/DDBJ databases">
        <title>A high-quality genome of the endoparasitic fungus Hirsutella rhossiliensis with a comparison of Hirsutella genomes reveals transposable elements contributing to genome size variation.</title>
        <authorList>
            <person name="Lin R."/>
            <person name="Jiao Y."/>
            <person name="Sun X."/>
            <person name="Ling J."/>
            <person name="Xie B."/>
            <person name="Cheng X."/>
        </authorList>
    </citation>
    <scope>NUCLEOTIDE SEQUENCE</scope>
    <source>
        <strain evidence="8">HR02</strain>
    </source>
</reference>
<dbReference type="InterPro" id="IPR041577">
    <property type="entry name" value="RT_RNaseH_2"/>
</dbReference>
<dbReference type="SUPFAM" id="SSF56672">
    <property type="entry name" value="DNA/RNA polymerases"/>
    <property type="match status" value="1"/>
</dbReference>
<evidence type="ECO:0000256" key="1">
    <source>
        <dbReference type="ARBA" id="ARBA00004173"/>
    </source>
</evidence>
<comment type="caution">
    <text evidence="8">The sequence shown here is derived from an EMBL/GenBank/DDBJ whole genome shotgun (WGS) entry which is preliminary data.</text>
</comment>
<evidence type="ECO:0000313" key="9">
    <source>
        <dbReference type="Proteomes" id="UP000824596"/>
    </source>
</evidence>
<dbReference type="OrthoDB" id="3341476at2759"/>
<dbReference type="GO" id="GO:0003964">
    <property type="term" value="F:RNA-directed DNA polymerase activity"/>
    <property type="evidence" value="ECO:0007669"/>
    <property type="project" value="UniProtKB-KW"/>
</dbReference>
<dbReference type="RefSeq" id="XP_044717335.1">
    <property type="nucleotide sequence ID" value="XM_044867314.1"/>
</dbReference>
<evidence type="ECO:0000259" key="6">
    <source>
        <dbReference type="PROSITE" id="PS50878"/>
    </source>
</evidence>
<keyword evidence="8" id="KW-0808">Transferase</keyword>
<dbReference type="CDD" id="cd09274">
    <property type="entry name" value="RNase_HI_RT_Ty3"/>
    <property type="match status" value="1"/>
</dbReference>
<dbReference type="InterPro" id="IPR043502">
    <property type="entry name" value="DNA/RNA_pol_sf"/>
</dbReference>
<dbReference type="GO" id="GO:0005634">
    <property type="term" value="C:nucleus"/>
    <property type="evidence" value="ECO:0007669"/>
    <property type="project" value="UniProtKB-ARBA"/>
</dbReference>
<dbReference type="FunFam" id="3.30.70.270:FF:000003">
    <property type="entry name" value="Transposon Ty3-G Gag-Pol polyprotein"/>
    <property type="match status" value="1"/>
</dbReference>
<evidence type="ECO:0000256" key="3">
    <source>
        <dbReference type="ARBA" id="ARBA00023128"/>
    </source>
</evidence>
<feature type="region of interest" description="Disordered" evidence="5">
    <location>
        <begin position="673"/>
        <end position="713"/>
    </location>
</feature>
<evidence type="ECO:0000256" key="2">
    <source>
        <dbReference type="ARBA" id="ARBA00022884"/>
    </source>
</evidence>
<feature type="region of interest" description="Disordered" evidence="5">
    <location>
        <begin position="1"/>
        <end position="28"/>
    </location>
</feature>
<dbReference type="InterPro" id="IPR000477">
    <property type="entry name" value="RT_dom"/>
</dbReference>
<dbReference type="Gene3D" id="3.30.420.10">
    <property type="entry name" value="Ribonuclease H-like superfamily/Ribonuclease H"/>
    <property type="match status" value="1"/>
</dbReference>
<dbReference type="InterPro" id="IPR036397">
    <property type="entry name" value="RNaseH_sf"/>
</dbReference>
<dbReference type="Pfam" id="PF17919">
    <property type="entry name" value="RT_RNaseH_2"/>
    <property type="match status" value="1"/>
</dbReference>
<dbReference type="PROSITE" id="PS50878">
    <property type="entry name" value="RT_POL"/>
    <property type="match status" value="1"/>
</dbReference>
<proteinExistence type="predicted"/>
<dbReference type="InterPro" id="IPR012337">
    <property type="entry name" value="RNaseH-like_sf"/>
</dbReference>
<dbReference type="CDD" id="cd01647">
    <property type="entry name" value="RT_LTR"/>
    <property type="match status" value="1"/>
</dbReference>
<evidence type="ECO:0000256" key="5">
    <source>
        <dbReference type="SAM" id="MobiDB-lite"/>
    </source>
</evidence>
<dbReference type="Gene3D" id="3.10.20.370">
    <property type="match status" value="1"/>
</dbReference>
<name>A0A9P8MQZ6_9HYPO</name>
<keyword evidence="2" id="KW-0694">RNA-binding</keyword>
<dbReference type="Pfam" id="PF00078">
    <property type="entry name" value="RVT_1"/>
    <property type="match status" value="1"/>
</dbReference>
<dbReference type="PANTHER" id="PTHR37984:SF5">
    <property type="entry name" value="PROTEIN NYNRIN-LIKE"/>
    <property type="match status" value="1"/>
</dbReference>
<dbReference type="Gene3D" id="3.30.70.270">
    <property type="match status" value="2"/>
</dbReference>
<dbReference type="PROSITE" id="PS50994">
    <property type="entry name" value="INTEGRASE"/>
    <property type="match status" value="1"/>
</dbReference>
<dbReference type="GO" id="GO:0003723">
    <property type="term" value="F:RNA binding"/>
    <property type="evidence" value="ECO:0007669"/>
    <property type="project" value="UniProtKB-KW"/>
</dbReference>
<feature type="domain" description="Integrase catalytic" evidence="7">
    <location>
        <begin position="474"/>
        <end position="634"/>
    </location>
</feature>
<organism evidence="8 9">
    <name type="scientific">Hirsutella rhossiliensis</name>
    <dbReference type="NCBI Taxonomy" id="111463"/>
    <lineage>
        <taxon>Eukaryota</taxon>
        <taxon>Fungi</taxon>
        <taxon>Dikarya</taxon>
        <taxon>Ascomycota</taxon>
        <taxon>Pezizomycotina</taxon>
        <taxon>Sordariomycetes</taxon>
        <taxon>Hypocreomycetidae</taxon>
        <taxon>Hypocreales</taxon>
        <taxon>Ophiocordycipitaceae</taxon>
        <taxon>Hirsutella</taxon>
    </lineage>
</organism>
<evidence type="ECO:0000256" key="4">
    <source>
        <dbReference type="ARBA" id="ARBA00023268"/>
    </source>
</evidence>
<comment type="subcellular location">
    <subcellularLocation>
        <location evidence="1">Mitochondrion</location>
    </subcellularLocation>
</comment>
<dbReference type="GO" id="GO:0005739">
    <property type="term" value="C:mitochondrion"/>
    <property type="evidence" value="ECO:0007669"/>
    <property type="project" value="UniProtKB-SubCell"/>
</dbReference>
<keyword evidence="4" id="KW-0511">Multifunctional enzyme</keyword>
<keyword evidence="3" id="KW-0496">Mitochondrion</keyword>
<gene>
    <name evidence="8" type="ORF">HRG_08843</name>
</gene>
<dbReference type="InterPro" id="IPR043128">
    <property type="entry name" value="Rev_trsase/Diguanyl_cyclase"/>
</dbReference>
<feature type="domain" description="Reverse transcriptase" evidence="6">
    <location>
        <begin position="1"/>
        <end position="159"/>
    </location>
</feature>
<evidence type="ECO:0000313" key="8">
    <source>
        <dbReference type="EMBL" id="KAH0959822.1"/>
    </source>
</evidence>
<sequence length="784" mass="87786">MKLPPHRPGVDHEVNLQPDKNGNEPPLPGFIRASSSAAAAPVLFRDRYPLPLIAETLQNLAKAKWFTKFGLYEWLVCPFGLSGAPASFQRYMNSVLREWLDDFVTAYLDDVLIYSSGSKADHEAKVRRVLQALADAGLHLDPAKCEFSVQEVKYLGFIVNAGKGIACDPEKQRAIREWEAPTTVKGVRSFLGFANYYRIFIPDYAKITQSLDALLKKGTAFRWGRAENEAFQELKRRFCESPVLKQWDPSLPTFLETDCSGYALGGVLSQEGPDGRRHACAFFSKRLSPAEYNYPIHDKEMLAIMRCLDNWNAELRSCGPFTILTDHRNLEASTLPEMKVFEEADLQQLWDETVAKDSIFGAAYEAVRDRERAFPPSLGLKIQISECAIDAGKRLTFRDRIWVPGGSGEEGNQEEAEKDQLRTRIVQQSHDSVATGHPGRESQLVRRFVANCDTCGRAHIWRQSKRGFLKPLPIPDRPRSHLSMDFITDLPPTGPSKARYLWVIVDRLTKAVTLEVMDNMEAEPCANRFLQCHYRFHGMPRSIVSDRGSNWLSRFWKRFCRLAGVTQKLSTAYHPQTDGGPERMNQEVEAYLRAYVSYVQDDWGELLPAAQLALNNRESAATKISPFFAEHGYHVAPISVEESEEPPRHREESRADSLLSRLQEVNEYMQAVMASSQQQQEEAANAKRQPAERFEVGDDAQPPPGQEESGTGLWGVDEILCAGWKKGGRGIQERADADLVGGEKGGNVTGYARLVDPVVPGPVGRAPVATPAPLRGPGICENIP</sequence>
<dbReference type="GO" id="GO:0015074">
    <property type="term" value="P:DNA integration"/>
    <property type="evidence" value="ECO:0007669"/>
    <property type="project" value="InterPro"/>
</dbReference>
<keyword evidence="8" id="KW-0548">Nucleotidyltransferase</keyword>
<dbReference type="Pfam" id="PF00665">
    <property type="entry name" value="rve"/>
    <property type="match status" value="1"/>
</dbReference>
<protein>
    <submittedName>
        <fullName evidence="8">Reverse transcriptase (RNA-dependent DNA polymerase) domain-containing protein</fullName>
    </submittedName>
</protein>
<evidence type="ECO:0000259" key="7">
    <source>
        <dbReference type="PROSITE" id="PS50994"/>
    </source>
</evidence>
<dbReference type="EMBL" id="JAIZPD010000011">
    <property type="protein sequence ID" value="KAH0959822.1"/>
    <property type="molecule type" value="Genomic_DNA"/>
</dbReference>